<evidence type="ECO:0000313" key="3">
    <source>
        <dbReference type="EMBL" id="GEN70726.1"/>
    </source>
</evidence>
<comment type="caution">
    <text evidence="3">The sequence shown here is derived from an EMBL/GenBank/DDBJ whole genome shotgun (WGS) entry which is preliminary data.</text>
</comment>
<organism evidence="3 4">
    <name type="scientific">Chryseobacterium lathyri</name>
    <dbReference type="NCBI Taxonomy" id="395933"/>
    <lineage>
        <taxon>Bacteria</taxon>
        <taxon>Pseudomonadati</taxon>
        <taxon>Bacteroidota</taxon>
        <taxon>Flavobacteriia</taxon>
        <taxon>Flavobacteriales</taxon>
        <taxon>Weeksellaceae</taxon>
        <taxon>Chryseobacterium group</taxon>
        <taxon>Chryseobacterium</taxon>
    </lineage>
</organism>
<dbReference type="EMBL" id="BJYI01000003">
    <property type="protein sequence ID" value="GEN70726.1"/>
    <property type="molecule type" value="Genomic_DNA"/>
</dbReference>
<feature type="transmembrane region" description="Helical" evidence="2">
    <location>
        <begin position="20"/>
        <end position="40"/>
    </location>
</feature>
<keyword evidence="2" id="KW-0472">Membrane</keyword>
<sequence>MIQVIKGHLVMNYLWNTLQNISIMKFTIALMLLGLTVLSCKKETKVDTSTTTTDSVIIDRAPADTAVVTTPVPSDTLHTANPAATKKTDTAKVIKK</sequence>
<keyword evidence="2" id="KW-1133">Transmembrane helix</keyword>
<feature type="compositionally biased region" description="Polar residues" evidence="1">
    <location>
        <begin position="70"/>
        <end position="79"/>
    </location>
</feature>
<reference evidence="3 4" key="1">
    <citation type="submission" date="2019-07" db="EMBL/GenBank/DDBJ databases">
        <title>Whole genome shotgun sequence of Chryseobacterium lathyri NBRC 105250.</title>
        <authorList>
            <person name="Hosoyama A."/>
            <person name="Uohara A."/>
            <person name="Ohji S."/>
            <person name="Ichikawa N."/>
        </authorList>
    </citation>
    <scope>NUCLEOTIDE SEQUENCE [LARGE SCALE GENOMIC DNA]</scope>
    <source>
        <strain evidence="3 4">NBRC 105250</strain>
    </source>
</reference>
<evidence type="ECO:0000313" key="4">
    <source>
        <dbReference type="Proteomes" id="UP000321150"/>
    </source>
</evidence>
<dbReference type="AlphaFoldDB" id="A0A511Y6C2"/>
<evidence type="ECO:0000256" key="1">
    <source>
        <dbReference type="SAM" id="MobiDB-lite"/>
    </source>
</evidence>
<evidence type="ECO:0000256" key="2">
    <source>
        <dbReference type="SAM" id="Phobius"/>
    </source>
</evidence>
<gene>
    <name evidence="3" type="ORF">CLA01_07980</name>
</gene>
<keyword evidence="2" id="KW-0812">Transmembrane</keyword>
<dbReference type="Proteomes" id="UP000321150">
    <property type="component" value="Unassembled WGS sequence"/>
</dbReference>
<feature type="compositionally biased region" description="Basic and acidic residues" evidence="1">
    <location>
        <begin position="86"/>
        <end position="96"/>
    </location>
</feature>
<protein>
    <submittedName>
        <fullName evidence="3">Uncharacterized protein</fullName>
    </submittedName>
</protein>
<name>A0A511Y6C2_9FLAO</name>
<proteinExistence type="predicted"/>
<feature type="region of interest" description="Disordered" evidence="1">
    <location>
        <begin position="70"/>
        <end position="96"/>
    </location>
</feature>
<accession>A0A511Y6C2</accession>